<reference evidence="1" key="1">
    <citation type="journal article" date="2019" name="bioRxiv">
        <title>The Genome of the Zebra Mussel, Dreissena polymorpha: A Resource for Invasive Species Research.</title>
        <authorList>
            <person name="McCartney M.A."/>
            <person name="Auch B."/>
            <person name="Kono T."/>
            <person name="Mallez S."/>
            <person name="Zhang Y."/>
            <person name="Obille A."/>
            <person name="Becker A."/>
            <person name="Abrahante J.E."/>
            <person name="Garbe J."/>
            <person name="Badalamenti J.P."/>
            <person name="Herman A."/>
            <person name="Mangelson H."/>
            <person name="Liachko I."/>
            <person name="Sullivan S."/>
            <person name="Sone E.D."/>
            <person name="Koren S."/>
            <person name="Silverstein K.A.T."/>
            <person name="Beckman K.B."/>
            <person name="Gohl D.M."/>
        </authorList>
    </citation>
    <scope>NUCLEOTIDE SEQUENCE</scope>
    <source>
        <strain evidence="1">Duluth1</strain>
        <tissue evidence="1">Whole animal</tissue>
    </source>
</reference>
<name>A0A9D3YLE6_DREPO</name>
<evidence type="ECO:0000313" key="2">
    <source>
        <dbReference type="Proteomes" id="UP000828390"/>
    </source>
</evidence>
<dbReference type="AlphaFoldDB" id="A0A9D3YLE6"/>
<proteinExistence type="predicted"/>
<evidence type="ECO:0000313" key="1">
    <source>
        <dbReference type="EMBL" id="KAH3700631.1"/>
    </source>
</evidence>
<dbReference type="Proteomes" id="UP000828390">
    <property type="component" value="Unassembled WGS sequence"/>
</dbReference>
<dbReference type="EMBL" id="JAIWYP010000015">
    <property type="protein sequence ID" value="KAH3700631.1"/>
    <property type="molecule type" value="Genomic_DNA"/>
</dbReference>
<reference evidence="1" key="2">
    <citation type="submission" date="2020-11" db="EMBL/GenBank/DDBJ databases">
        <authorList>
            <person name="McCartney M.A."/>
            <person name="Auch B."/>
            <person name="Kono T."/>
            <person name="Mallez S."/>
            <person name="Becker A."/>
            <person name="Gohl D.M."/>
            <person name="Silverstein K.A.T."/>
            <person name="Koren S."/>
            <person name="Bechman K.B."/>
            <person name="Herman A."/>
            <person name="Abrahante J.E."/>
            <person name="Garbe J."/>
        </authorList>
    </citation>
    <scope>NUCLEOTIDE SEQUENCE</scope>
    <source>
        <strain evidence="1">Duluth1</strain>
        <tissue evidence="1">Whole animal</tissue>
    </source>
</reference>
<gene>
    <name evidence="1" type="ORF">DPMN_075608</name>
</gene>
<organism evidence="1 2">
    <name type="scientific">Dreissena polymorpha</name>
    <name type="common">Zebra mussel</name>
    <name type="synonym">Mytilus polymorpha</name>
    <dbReference type="NCBI Taxonomy" id="45954"/>
    <lineage>
        <taxon>Eukaryota</taxon>
        <taxon>Metazoa</taxon>
        <taxon>Spiralia</taxon>
        <taxon>Lophotrochozoa</taxon>
        <taxon>Mollusca</taxon>
        <taxon>Bivalvia</taxon>
        <taxon>Autobranchia</taxon>
        <taxon>Heteroconchia</taxon>
        <taxon>Euheterodonta</taxon>
        <taxon>Imparidentia</taxon>
        <taxon>Neoheterodontei</taxon>
        <taxon>Myida</taxon>
        <taxon>Dreissenoidea</taxon>
        <taxon>Dreissenidae</taxon>
        <taxon>Dreissena</taxon>
    </lineage>
</organism>
<protein>
    <submittedName>
        <fullName evidence="1">Uncharacterized protein</fullName>
    </submittedName>
</protein>
<accession>A0A9D3YLE6</accession>
<comment type="caution">
    <text evidence="1">The sequence shown here is derived from an EMBL/GenBank/DDBJ whole genome shotgun (WGS) entry which is preliminary data.</text>
</comment>
<sequence>MNHAPLMNNSPSIVQSWRIQLEIHLVFFLIVSDHVWRGQVRTRVVLQKFVVSYVPLVTFDKLRKPAWEKMIAEYRGVCVFQCL</sequence>
<keyword evidence="2" id="KW-1185">Reference proteome</keyword>